<dbReference type="PhylomeDB" id="Q8TKA3"/>
<keyword evidence="1" id="KW-0472">Membrane</keyword>
<protein>
    <recommendedName>
        <fullName evidence="4">S-layer family duplication domain-containing protein</fullName>
    </recommendedName>
</protein>
<dbReference type="HOGENOM" id="CLU_091963_0_0_2"/>
<accession>Q8TKA3</accession>
<proteinExistence type="predicted"/>
<dbReference type="KEGG" id="mac:MA_3509"/>
<keyword evidence="3" id="KW-1185">Reference proteome</keyword>
<organism evidence="2 3">
    <name type="scientific">Methanosarcina acetivorans (strain ATCC 35395 / DSM 2834 / JCM 12185 / C2A)</name>
    <dbReference type="NCBI Taxonomy" id="188937"/>
    <lineage>
        <taxon>Archaea</taxon>
        <taxon>Methanobacteriati</taxon>
        <taxon>Methanobacteriota</taxon>
        <taxon>Stenosarchaea group</taxon>
        <taxon>Methanomicrobia</taxon>
        <taxon>Methanosarcinales</taxon>
        <taxon>Methanosarcinaceae</taxon>
        <taxon>Methanosarcina</taxon>
    </lineage>
</organism>
<dbReference type="Proteomes" id="UP000002487">
    <property type="component" value="Chromosome"/>
</dbReference>
<evidence type="ECO:0000313" key="2">
    <source>
        <dbReference type="EMBL" id="AAM06873.1"/>
    </source>
</evidence>
<evidence type="ECO:0000256" key="1">
    <source>
        <dbReference type="SAM" id="Phobius"/>
    </source>
</evidence>
<gene>
    <name evidence="2" type="ordered locus">MA_3509</name>
</gene>
<keyword evidence="1" id="KW-1133">Transmembrane helix</keyword>
<evidence type="ECO:0008006" key="4">
    <source>
        <dbReference type="Google" id="ProtNLM"/>
    </source>
</evidence>
<evidence type="ECO:0000313" key="3">
    <source>
        <dbReference type="Proteomes" id="UP000002487"/>
    </source>
</evidence>
<dbReference type="AlphaFoldDB" id="Q8TKA3"/>
<reference evidence="2 3" key="1">
    <citation type="journal article" date="2002" name="Genome Res.">
        <title>The genome of Methanosarcina acetivorans reveals extensive metabolic and physiological diversity.</title>
        <authorList>
            <person name="Galagan J.E."/>
            <person name="Nusbaum C."/>
            <person name="Roy A."/>
            <person name="Endrizzi M.G."/>
            <person name="Macdonald P."/>
            <person name="FitzHugh W."/>
            <person name="Calvo S."/>
            <person name="Engels R."/>
            <person name="Smirnov S."/>
            <person name="Atnoor D."/>
            <person name="Brown A."/>
            <person name="Allen N."/>
            <person name="Naylor J."/>
            <person name="Stange-Thomann N."/>
            <person name="DeArellano K."/>
            <person name="Johnson R."/>
            <person name="Linton L."/>
            <person name="McEwan P."/>
            <person name="McKernan K."/>
            <person name="Talamas J."/>
            <person name="Tirrell A."/>
            <person name="Ye W."/>
            <person name="Zimmer A."/>
            <person name="Barber R.D."/>
            <person name="Cann I."/>
            <person name="Graham D.E."/>
            <person name="Grahame D.A."/>
            <person name="Guss A."/>
            <person name="Hedderich R."/>
            <person name="Ingram-Smith C."/>
            <person name="Kuettner C.H."/>
            <person name="Krzycki J.A."/>
            <person name="Leigh J.A."/>
            <person name="Li W."/>
            <person name="Liu J."/>
            <person name="Mukhopadhyay B."/>
            <person name="Reeve J.N."/>
            <person name="Smith K."/>
            <person name="Springer T.A."/>
            <person name="Umayam L.A."/>
            <person name="White O."/>
            <person name="White R.H."/>
            <person name="de Macario E.C."/>
            <person name="Ferry J.G."/>
            <person name="Jarrell K.F."/>
            <person name="Jing H."/>
            <person name="Macario A.J.L."/>
            <person name="Paulsen I."/>
            <person name="Pritchett M."/>
            <person name="Sowers K.R."/>
            <person name="Swanson R.V."/>
            <person name="Zinder S.H."/>
            <person name="Lander E."/>
            <person name="Metcalf W.W."/>
            <person name="Birren B."/>
        </authorList>
    </citation>
    <scope>NUCLEOTIDE SEQUENCE [LARGE SCALE GENOMIC DNA]</scope>
    <source>
        <strain evidence="3">ATCC 35395 / DSM 2834 / JCM 12185 / C2A</strain>
    </source>
</reference>
<feature type="transmembrane region" description="Helical" evidence="1">
    <location>
        <begin position="196"/>
        <end position="215"/>
    </location>
</feature>
<dbReference type="EMBL" id="AE010299">
    <property type="protein sequence ID" value="AAM06873.1"/>
    <property type="molecule type" value="Genomic_DNA"/>
</dbReference>
<dbReference type="EnsemblBacteria" id="AAM06873">
    <property type="protein sequence ID" value="AAM06873"/>
    <property type="gene ID" value="MA_3509"/>
</dbReference>
<sequence length="218" mass="24195">MGIGMNVNFIHYIHEELSNYSDTILTGTVKEILPPRWNTIDGKQPNKPLTELDPLNDTIYTDIVISVDEYLKNPLSYREVIVRSIGGAVGNVSMTSDAEPTFKTGEKVLLYLSEDTDLSTKDIDPEHFIVTDFYEGKFTLTDDGKAIGRVENTTLDELLSTITQTDNSTNDTEVSENAETAARQAGVGSTIQSKRIPFMSFFWTLGAVLGAVLIVRHR</sequence>
<dbReference type="InParanoid" id="Q8TKA3"/>
<keyword evidence="1" id="KW-0812">Transmembrane</keyword>
<name>Q8TKA3_METAC</name>